<organism evidence="1 2">
    <name type="scientific">Limosa lapponica baueri</name>
    <dbReference type="NCBI Taxonomy" id="1758121"/>
    <lineage>
        <taxon>Eukaryota</taxon>
        <taxon>Metazoa</taxon>
        <taxon>Chordata</taxon>
        <taxon>Craniata</taxon>
        <taxon>Vertebrata</taxon>
        <taxon>Euteleostomi</taxon>
        <taxon>Archelosauria</taxon>
        <taxon>Archosauria</taxon>
        <taxon>Dinosauria</taxon>
        <taxon>Saurischia</taxon>
        <taxon>Theropoda</taxon>
        <taxon>Coelurosauria</taxon>
        <taxon>Aves</taxon>
        <taxon>Neognathae</taxon>
        <taxon>Neoaves</taxon>
        <taxon>Charadriiformes</taxon>
        <taxon>Scolopacidae</taxon>
        <taxon>Limosa</taxon>
    </lineage>
</organism>
<proteinExistence type="predicted"/>
<dbReference type="AlphaFoldDB" id="A0A2I0TAT2"/>
<evidence type="ECO:0000313" key="1">
    <source>
        <dbReference type="EMBL" id="PKU30913.1"/>
    </source>
</evidence>
<accession>A0A2I0TAT2</accession>
<reference evidence="2" key="1">
    <citation type="submission" date="2017-11" db="EMBL/GenBank/DDBJ databases">
        <authorList>
            <person name="Lima N.C."/>
            <person name="Parody-Merino A.M."/>
            <person name="Battley P.F."/>
            <person name="Fidler A.E."/>
            <person name="Prosdocimi F."/>
        </authorList>
    </citation>
    <scope>NUCLEOTIDE SEQUENCE [LARGE SCALE GENOMIC DNA]</scope>
</reference>
<keyword evidence="2" id="KW-1185">Reference proteome</keyword>
<dbReference type="OrthoDB" id="9220071at2759"/>
<evidence type="ECO:0000313" key="2">
    <source>
        <dbReference type="Proteomes" id="UP000233556"/>
    </source>
</evidence>
<dbReference type="EMBL" id="KZ513732">
    <property type="protein sequence ID" value="PKU30913.1"/>
    <property type="molecule type" value="Genomic_DNA"/>
</dbReference>
<sequence length="92" mass="10137">MEAEVSLNGNKWEKHPIVTGLDVPCILGIDYLKRGYFKDPKGYRWAFGVAAVETEDLTQLSTLPGLSDDPSVVGLLRVKEQQVPIATGTVHR</sequence>
<name>A0A2I0TAT2_LIMLA</name>
<protein>
    <submittedName>
        <fullName evidence="1">Uncharacterized protein</fullName>
    </submittedName>
</protein>
<dbReference type="Proteomes" id="UP000233556">
    <property type="component" value="Unassembled WGS sequence"/>
</dbReference>
<reference evidence="2" key="2">
    <citation type="submission" date="2017-12" db="EMBL/GenBank/DDBJ databases">
        <title>Genome sequence of the Bar-tailed Godwit (Limosa lapponica baueri).</title>
        <authorList>
            <person name="Lima N.C.B."/>
            <person name="Parody-Merino A.M."/>
            <person name="Battley P.F."/>
            <person name="Fidler A.E."/>
            <person name="Prosdocimi F."/>
        </authorList>
    </citation>
    <scope>NUCLEOTIDE SEQUENCE [LARGE SCALE GENOMIC DNA]</scope>
</reference>
<gene>
    <name evidence="1" type="ORF">llap_18782</name>
</gene>